<organism evidence="7 8">
    <name type="scientific">Novosphingobium aromaticivorans (strain ATCC 700278 / DSM 12444 / CCUG 56034 / CIP 105152 / NBRC 16084 / F199)</name>
    <dbReference type="NCBI Taxonomy" id="279238"/>
    <lineage>
        <taxon>Bacteria</taxon>
        <taxon>Pseudomonadati</taxon>
        <taxon>Pseudomonadota</taxon>
        <taxon>Alphaproteobacteria</taxon>
        <taxon>Sphingomonadales</taxon>
        <taxon>Sphingomonadaceae</taxon>
        <taxon>Novosphingobium</taxon>
    </lineage>
</organism>
<dbReference type="SUPFAM" id="SSF55961">
    <property type="entry name" value="Bet v1-like"/>
    <property type="match status" value="1"/>
</dbReference>
<feature type="domain" description="Rieske" evidence="6">
    <location>
        <begin position="13"/>
        <end position="115"/>
    </location>
</feature>
<evidence type="ECO:0000256" key="5">
    <source>
        <dbReference type="ARBA" id="ARBA00023014"/>
    </source>
</evidence>
<keyword evidence="4" id="KW-0408">Iron</keyword>
<dbReference type="GO" id="GO:0051537">
    <property type="term" value="F:2 iron, 2 sulfur cluster binding"/>
    <property type="evidence" value="ECO:0007669"/>
    <property type="project" value="UniProtKB-KW"/>
</dbReference>
<dbReference type="PROSITE" id="PS51296">
    <property type="entry name" value="RIESKE"/>
    <property type="match status" value="1"/>
</dbReference>
<keyword evidence="8" id="KW-1185">Reference proteome</keyword>
<dbReference type="eggNOG" id="COG4638">
    <property type="taxonomic scope" value="Bacteria"/>
</dbReference>
<keyword evidence="5" id="KW-0411">Iron-sulfur</keyword>
<dbReference type="AlphaFoldDB" id="Q2G893"/>
<evidence type="ECO:0000313" key="8">
    <source>
        <dbReference type="Proteomes" id="UP000009134"/>
    </source>
</evidence>
<sequence>MTNTRPNFVRNCWYVAGWDYEFTAGKPHPRTFLAEPVVFYRKGDGTLVAMADRCVHRLAPLSLGRLEGDDIRCMYHGMRFTADGKCVEIPGQDMIPSSACIQTYPVVEKGSWAWIWMGDPHLADAALLPDARGLDDPVWVLKSGQLDYAAPHELINDNLLDLSHLAYVHVASFGATPGWITQQPRTTQIERGVRVERWVESAPPLPPLPSLAAYESVDMWASYEFLIPGVFLMYTSLHPPGTAKGSNHAAPAGDVLFSNFTCQAVTPLTAGSSRYFFSWGPGSQFGGEEIAQQMIDVAMAAFLEDKLIIEAQARIIAMSPGEKIMPNAADRTVTIFQRMMERMKHPASTSS</sequence>
<evidence type="ECO:0000256" key="2">
    <source>
        <dbReference type="ARBA" id="ARBA00022723"/>
    </source>
</evidence>
<dbReference type="PANTHER" id="PTHR21266:SF60">
    <property type="entry name" value="3-KETOSTEROID-9-ALPHA-MONOOXYGENASE, OXYGENASE COMPONENT"/>
    <property type="match status" value="1"/>
</dbReference>
<dbReference type="InterPro" id="IPR036922">
    <property type="entry name" value="Rieske_2Fe-2S_sf"/>
</dbReference>
<dbReference type="InterPro" id="IPR017941">
    <property type="entry name" value="Rieske_2Fe-2S"/>
</dbReference>
<dbReference type="PANTHER" id="PTHR21266">
    <property type="entry name" value="IRON-SULFUR DOMAIN CONTAINING PROTEIN"/>
    <property type="match status" value="1"/>
</dbReference>
<dbReference type="Proteomes" id="UP000009134">
    <property type="component" value="Chromosome"/>
</dbReference>
<dbReference type="Gene3D" id="3.90.380.10">
    <property type="entry name" value="Naphthalene 1,2-dioxygenase Alpha Subunit, Chain A, domain 1"/>
    <property type="match status" value="1"/>
</dbReference>
<dbReference type="InterPro" id="IPR044043">
    <property type="entry name" value="VanA_C_cat"/>
</dbReference>
<evidence type="ECO:0000256" key="4">
    <source>
        <dbReference type="ARBA" id="ARBA00023004"/>
    </source>
</evidence>
<evidence type="ECO:0000256" key="3">
    <source>
        <dbReference type="ARBA" id="ARBA00023002"/>
    </source>
</evidence>
<dbReference type="KEGG" id="nar:Saro_1488"/>
<dbReference type="SUPFAM" id="SSF50022">
    <property type="entry name" value="ISP domain"/>
    <property type="match status" value="1"/>
</dbReference>
<keyword evidence="1" id="KW-0001">2Fe-2S</keyword>
<dbReference type="EC" id="1.14.13.82" evidence="7"/>
<keyword evidence="3 7" id="KW-0560">Oxidoreductase</keyword>
<reference evidence="8" key="1">
    <citation type="submission" date="2006-01" db="EMBL/GenBank/DDBJ databases">
        <title>Complete sequence of Novosphingobium aromaticivorans DSM 12444.</title>
        <authorList>
            <consortium name="US DOE Joint Genome Institute"/>
            <person name="Copeland A."/>
            <person name="Lucas S."/>
            <person name="Lapidus A."/>
            <person name="Barry K."/>
            <person name="Detter J.C."/>
            <person name="Glavina T."/>
            <person name="Hammon N."/>
            <person name="Israni S."/>
            <person name="Pitluck S."/>
            <person name="Chain P."/>
            <person name="Malfatti S."/>
            <person name="Shin M."/>
            <person name="Vergez L."/>
            <person name="Schmutz J."/>
            <person name="Larimer F."/>
            <person name="Land M."/>
            <person name="Kyrpides N."/>
            <person name="Ivanova N."/>
            <person name="Fredrickson J."/>
            <person name="Balkwill D."/>
            <person name="Romine M.F."/>
            <person name="Richardson P."/>
        </authorList>
    </citation>
    <scope>NUCLEOTIDE SEQUENCE [LARGE SCALE GENOMIC DNA]</scope>
    <source>
        <strain evidence="8">ATCC 700278 / DSM 12444 / CCUG 56034 / CIP 105152 / NBRC 16084 / F199</strain>
    </source>
</reference>
<keyword evidence="2" id="KW-0479">Metal-binding</keyword>
<evidence type="ECO:0000256" key="1">
    <source>
        <dbReference type="ARBA" id="ARBA00022714"/>
    </source>
</evidence>
<evidence type="ECO:0000259" key="6">
    <source>
        <dbReference type="PROSITE" id="PS51296"/>
    </source>
</evidence>
<dbReference type="RefSeq" id="WP_011445143.1">
    <property type="nucleotide sequence ID" value="NC_007794.1"/>
</dbReference>
<dbReference type="CDD" id="cd08878">
    <property type="entry name" value="RHO_alpha_C_DMO-like"/>
    <property type="match status" value="1"/>
</dbReference>
<name>Q2G893_NOVAD</name>
<evidence type="ECO:0000313" key="7">
    <source>
        <dbReference type="EMBL" id="ABD25930.1"/>
    </source>
</evidence>
<dbReference type="Pfam" id="PF00355">
    <property type="entry name" value="Rieske"/>
    <property type="match status" value="1"/>
</dbReference>
<accession>Q2G893</accession>
<dbReference type="EMBL" id="CP000248">
    <property type="protein sequence ID" value="ABD25930.1"/>
    <property type="molecule type" value="Genomic_DNA"/>
</dbReference>
<gene>
    <name evidence="7" type="ordered locus">Saro_1488</name>
</gene>
<dbReference type="Pfam" id="PF19112">
    <property type="entry name" value="VanA_C"/>
    <property type="match status" value="1"/>
</dbReference>
<dbReference type="HOGENOM" id="CLU_039484_0_0_5"/>
<dbReference type="Gene3D" id="2.102.10.10">
    <property type="entry name" value="Rieske [2Fe-2S] iron-sulphur domain"/>
    <property type="match status" value="1"/>
</dbReference>
<dbReference type="InterPro" id="IPR050584">
    <property type="entry name" value="Cholesterol_7-desaturase"/>
</dbReference>
<dbReference type="GO" id="GO:0018489">
    <property type="term" value="F:vanillate monooxygenase activity"/>
    <property type="evidence" value="ECO:0007669"/>
    <property type="project" value="UniProtKB-EC"/>
</dbReference>
<dbReference type="GO" id="GO:0046872">
    <property type="term" value="F:metal ion binding"/>
    <property type="evidence" value="ECO:0007669"/>
    <property type="project" value="UniProtKB-KW"/>
</dbReference>
<proteinExistence type="predicted"/>
<dbReference type="STRING" id="279238.Saro_1488"/>
<protein>
    <submittedName>
        <fullName evidence="7">Rieske (2Fe-2S) protein</fullName>
        <ecNumber evidence="7">1.14.13.82</ecNumber>
    </submittedName>
</protein>